<protein>
    <submittedName>
        <fullName evidence="1">Uncharacterized protein</fullName>
    </submittedName>
</protein>
<gene>
    <name evidence="1" type="ORF">H9Q64_07345</name>
</gene>
<reference evidence="1 2" key="1">
    <citation type="submission" date="2020-08" db="EMBL/GenBank/DDBJ databases">
        <title>Enterococcus faecalis SF28073 genome assembly.</title>
        <authorList>
            <person name="Duerkop B.A."/>
            <person name="Johnson C.N."/>
        </authorList>
    </citation>
    <scope>NUCLEOTIDE SEQUENCE [LARGE SCALE GENOMIC DNA]</scope>
    <source>
        <strain evidence="1 2">SF28073</strain>
    </source>
</reference>
<evidence type="ECO:0000313" key="2">
    <source>
        <dbReference type="Proteomes" id="UP000516122"/>
    </source>
</evidence>
<dbReference type="Proteomes" id="UP000516122">
    <property type="component" value="Chromosome"/>
</dbReference>
<dbReference type="RefSeq" id="WP_002370893.1">
    <property type="nucleotide sequence ID" value="NZ_BJTI01000028.1"/>
</dbReference>
<proteinExistence type="predicted"/>
<accession>A0A1J6XMV3</accession>
<dbReference type="EMBL" id="CP060804">
    <property type="protein sequence ID" value="QNP39083.1"/>
    <property type="molecule type" value="Genomic_DNA"/>
</dbReference>
<name>A0A1J6XMV3_ENTFL</name>
<evidence type="ECO:0000313" key="1">
    <source>
        <dbReference type="EMBL" id="QNP39083.1"/>
    </source>
</evidence>
<dbReference type="AlphaFoldDB" id="A0A1J6XMV3"/>
<organism evidence="1 2">
    <name type="scientific">Enterococcus faecalis</name>
    <name type="common">Streptococcus faecalis</name>
    <dbReference type="NCBI Taxonomy" id="1351"/>
    <lineage>
        <taxon>Bacteria</taxon>
        <taxon>Bacillati</taxon>
        <taxon>Bacillota</taxon>
        <taxon>Bacilli</taxon>
        <taxon>Lactobacillales</taxon>
        <taxon>Enterococcaceae</taxon>
        <taxon>Enterococcus</taxon>
    </lineage>
</organism>
<sequence>MTNKFHYKTGKEVQDTVISPLEDIQIMPVKVNQAGEDEPFCQAKGFCVITGEKKFYIFVICGDIVKGNKLLVSMVNFLWPTCFD</sequence>